<organism evidence="2 3">
    <name type="scientific">Jeotgalibaca dankookensis</name>
    <dbReference type="NCBI Taxonomy" id="708126"/>
    <lineage>
        <taxon>Bacteria</taxon>
        <taxon>Bacillati</taxon>
        <taxon>Bacillota</taxon>
        <taxon>Bacilli</taxon>
        <taxon>Lactobacillales</taxon>
        <taxon>Carnobacteriaceae</taxon>
        <taxon>Jeotgalibaca</taxon>
    </lineage>
</organism>
<reference evidence="2 3" key="1">
    <citation type="journal article" date="2014" name="Int. J. Syst. Evol. Microbiol.">
        <title>Jeotgalibaca dankookensis gen. nov., sp. nov., a member of the family Carnobacteriaceae, isolated from seujeot (Korean traditional food).</title>
        <authorList>
            <person name="Lee D.G."/>
            <person name="Trujillo M.E."/>
            <person name="Kang H."/>
            <person name="Ahn T.Y."/>
        </authorList>
    </citation>
    <scope>NUCLEOTIDE SEQUENCE [LARGE SCALE GENOMIC DNA]</scope>
    <source>
        <strain evidence="2 3">EX-07</strain>
    </source>
</reference>
<keyword evidence="3" id="KW-1185">Reference proteome</keyword>
<protein>
    <submittedName>
        <fullName evidence="2">Uncharacterized protein</fullName>
    </submittedName>
</protein>
<dbReference type="AlphaFoldDB" id="A0A1S6ILY7"/>
<dbReference type="Proteomes" id="UP000188993">
    <property type="component" value="Chromosome"/>
</dbReference>
<sequence>MTSYDEIYLYFIIPTRMSISSDEKNHLSETSGFKTLSEMNIFPLSRTKTETNQNPTNKLIDYNSYPRTS</sequence>
<evidence type="ECO:0000313" key="2">
    <source>
        <dbReference type="EMBL" id="AQS52583.1"/>
    </source>
</evidence>
<accession>A0A1S6ILY7</accession>
<evidence type="ECO:0000256" key="1">
    <source>
        <dbReference type="SAM" id="MobiDB-lite"/>
    </source>
</evidence>
<gene>
    <name evidence="2" type="ORF">BW727_100174</name>
</gene>
<proteinExistence type="predicted"/>
<feature type="region of interest" description="Disordered" evidence="1">
    <location>
        <begin position="48"/>
        <end position="69"/>
    </location>
</feature>
<dbReference type="STRING" id="708126.BW727_100174"/>
<dbReference type="EMBL" id="CP019728">
    <property type="protein sequence ID" value="AQS52583.1"/>
    <property type="molecule type" value="Genomic_DNA"/>
</dbReference>
<evidence type="ECO:0000313" key="3">
    <source>
        <dbReference type="Proteomes" id="UP000188993"/>
    </source>
</evidence>
<name>A0A1S6ILY7_9LACT</name>
<dbReference type="KEGG" id="jda:BW727_100174"/>